<keyword evidence="5" id="KW-0812">Transmembrane</keyword>
<dbReference type="GO" id="GO:0017000">
    <property type="term" value="P:antibiotic biosynthetic process"/>
    <property type="evidence" value="ECO:0007669"/>
    <property type="project" value="UniProtKB-ARBA"/>
</dbReference>
<name>S8A0N0_PENO1</name>
<organism evidence="6 7">
    <name type="scientific">Penicillium oxalicum (strain 114-2 / CGMCC 5302)</name>
    <name type="common">Penicillium decumbens</name>
    <dbReference type="NCBI Taxonomy" id="933388"/>
    <lineage>
        <taxon>Eukaryota</taxon>
        <taxon>Fungi</taxon>
        <taxon>Dikarya</taxon>
        <taxon>Ascomycota</taxon>
        <taxon>Pezizomycotina</taxon>
        <taxon>Eurotiomycetes</taxon>
        <taxon>Eurotiomycetidae</taxon>
        <taxon>Eurotiales</taxon>
        <taxon>Aspergillaceae</taxon>
        <taxon>Penicillium</taxon>
    </lineage>
</organism>
<evidence type="ECO:0000256" key="2">
    <source>
        <dbReference type="ARBA" id="ARBA00008300"/>
    </source>
</evidence>
<evidence type="ECO:0008006" key="8">
    <source>
        <dbReference type="Google" id="ProtNLM"/>
    </source>
</evidence>
<evidence type="ECO:0000313" key="7">
    <source>
        <dbReference type="Proteomes" id="UP000019376"/>
    </source>
</evidence>
<dbReference type="GO" id="GO:0016298">
    <property type="term" value="F:lipase activity"/>
    <property type="evidence" value="ECO:0007669"/>
    <property type="project" value="InterPro"/>
</dbReference>
<dbReference type="InterPro" id="IPR029058">
    <property type="entry name" value="AB_hydrolase_fold"/>
</dbReference>
<dbReference type="SUPFAM" id="SSF53474">
    <property type="entry name" value="alpha/beta-Hydrolases"/>
    <property type="match status" value="1"/>
</dbReference>
<evidence type="ECO:0000256" key="1">
    <source>
        <dbReference type="ARBA" id="ARBA00004502"/>
    </source>
</evidence>
<feature type="transmembrane region" description="Helical" evidence="5">
    <location>
        <begin position="207"/>
        <end position="229"/>
    </location>
</feature>
<keyword evidence="3" id="KW-0551">Lipid droplet</keyword>
<evidence type="ECO:0000256" key="3">
    <source>
        <dbReference type="ARBA" id="ARBA00022677"/>
    </source>
</evidence>
<dbReference type="PANTHER" id="PTHR13390:SF0">
    <property type="entry name" value="LIPID DROPLET-ASSOCIATED HYDROLASE"/>
    <property type="match status" value="1"/>
</dbReference>
<dbReference type="Gene3D" id="3.40.50.1820">
    <property type="entry name" value="alpha/beta hydrolase"/>
    <property type="match status" value="1"/>
</dbReference>
<protein>
    <recommendedName>
        <fullName evidence="8">AB hydrolase-1 domain-containing protein</fullName>
    </recommendedName>
</protein>
<dbReference type="OrthoDB" id="448051at2759"/>
<evidence type="ECO:0000256" key="5">
    <source>
        <dbReference type="SAM" id="Phobius"/>
    </source>
</evidence>
<dbReference type="GO" id="GO:0005811">
    <property type="term" value="C:lipid droplet"/>
    <property type="evidence" value="ECO:0007669"/>
    <property type="project" value="UniProtKB-SubCell"/>
</dbReference>
<dbReference type="eggNOG" id="KOG3975">
    <property type="taxonomic scope" value="Eukaryota"/>
</dbReference>
<keyword evidence="7" id="KW-1185">Reference proteome</keyword>
<dbReference type="EMBL" id="KB644415">
    <property type="protein sequence ID" value="EPS34691.1"/>
    <property type="molecule type" value="Genomic_DNA"/>
</dbReference>
<evidence type="ECO:0000313" key="6">
    <source>
        <dbReference type="EMBL" id="EPS34691.1"/>
    </source>
</evidence>
<keyword evidence="4" id="KW-0378">Hydrolase</keyword>
<dbReference type="GO" id="GO:0072330">
    <property type="term" value="P:monocarboxylic acid biosynthetic process"/>
    <property type="evidence" value="ECO:0007669"/>
    <property type="project" value="UniProtKB-ARBA"/>
</dbReference>
<dbReference type="Proteomes" id="UP000019376">
    <property type="component" value="Unassembled WGS sequence"/>
</dbReference>
<dbReference type="HOGENOM" id="CLU_018394_3_0_1"/>
<evidence type="ECO:0000256" key="4">
    <source>
        <dbReference type="ARBA" id="ARBA00022801"/>
    </source>
</evidence>
<comment type="similarity">
    <text evidence="2">Belongs to the AB hydrolase superfamily. LDAH family.</text>
</comment>
<dbReference type="Pfam" id="PF10230">
    <property type="entry name" value="LIDHydrolase"/>
    <property type="match status" value="1"/>
</dbReference>
<proteinExistence type="inferred from homology"/>
<dbReference type="InterPro" id="IPR019363">
    <property type="entry name" value="LDAH"/>
</dbReference>
<accession>S8A0N0</accession>
<keyword evidence="5" id="KW-1133">Transmembrane helix</keyword>
<comment type="subcellular location">
    <subcellularLocation>
        <location evidence="1">Lipid droplet</location>
    </subcellularLocation>
</comment>
<gene>
    <name evidence="6" type="ORF">PDE_09655</name>
</gene>
<keyword evidence="5" id="KW-0472">Membrane</keyword>
<dbReference type="AlphaFoldDB" id="S8A0N0"/>
<reference evidence="6 7" key="1">
    <citation type="journal article" date="2013" name="PLoS ONE">
        <title>Genomic and secretomic analyses reveal unique features of the lignocellulolytic enzyme system of Penicillium decumbens.</title>
        <authorList>
            <person name="Liu G."/>
            <person name="Zhang L."/>
            <person name="Wei X."/>
            <person name="Zou G."/>
            <person name="Qin Y."/>
            <person name="Ma L."/>
            <person name="Li J."/>
            <person name="Zheng H."/>
            <person name="Wang S."/>
            <person name="Wang C."/>
            <person name="Xun L."/>
            <person name="Zhao G.-P."/>
            <person name="Zhou Z."/>
            <person name="Qu Y."/>
        </authorList>
    </citation>
    <scope>NUCLEOTIDE SEQUENCE [LARGE SCALE GENOMIC DNA]</scope>
    <source>
        <strain evidence="7">114-2 / CGMCC 5302</strain>
    </source>
</reference>
<sequence>MDSQVTSRAFCTYTSSREDATTTVFFISGNPGLIGYYHPFLSLLTENLKQDQSPEQSVTDDANRHIDPSFQIYGRSLGGFEIDDDGNDEGDELGTSKARLYDLEDQICFVHGTLNALMCRNAAFAGQSLGKGPRSLGKRNVILVGHSVGAYIAMEVLRRHRETVHNLADPQEGDVHGVDFDIIGGVMLFPTVQDIAHSPSGRKLTTLLSIIPHFAMVIGFLASVLSTILPTRALQTLVKLVMANPPKHALETTTSFLKSRQGVRQALHMAADEMRTITSDKWTDDVWGVAHTREPLTELFFYFGRNDHWVAEKTRDEIIAMRGSVDREDGLGPKMIVCEEGLPHAFCLKHSHVMARKVAAMIQDIARGVSDR</sequence>
<dbReference type="PANTHER" id="PTHR13390">
    <property type="entry name" value="LIPASE"/>
    <property type="match status" value="1"/>
</dbReference>
<dbReference type="GO" id="GO:0019915">
    <property type="term" value="P:lipid storage"/>
    <property type="evidence" value="ECO:0007669"/>
    <property type="project" value="InterPro"/>
</dbReference>
<dbReference type="PhylomeDB" id="S8A0N0"/>